<dbReference type="InterPro" id="IPR003593">
    <property type="entry name" value="AAA+_ATPase"/>
</dbReference>
<evidence type="ECO:0000259" key="5">
    <source>
        <dbReference type="PROSITE" id="PS50893"/>
    </source>
</evidence>
<dbReference type="PROSITE" id="PS50893">
    <property type="entry name" value="ABC_TRANSPORTER_2"/>
    <property type="match status" value="2"/>
</dbReference>
<evidence type="ECO:0000313" key="6">
    <source>
        <dbReference type="EMBL" id="UQN14218.1"/>
    </source>
</evidence>
<feature type="domain" description="ABC transporter" evidence="5">
    <location>
        <begin position="275"/>
        <end position="521"/>
    </location>
</feature>
<dbReference type="SMART" id="SM00382">
    <property type="entry name" value="AAA"/>
    <property type="match status" value="2"/>
</dbReference>
<gene>
    <name evidence="6" type="ORF">M3M28_09170</name>
</gene>
<dbReference type="CDD" id="cd03257">
    <property type="entry name" value="ABC_NikE_OppD_transporters"/>
    <property type="match status" value="2"/>
</dbReference>
<reference evidence="6" key="1">
    <citation type="submission" date="2022-05" db="EMBL/GenBank/DDBJ databases">
        <title>Complete genome sequence of toluene-degrading Gulosibacter sediminis strain ACHW.36C.</title>
        <authorList>
            <person name="Wai A.C."/>
            <person name="Lai G.K."/>
            <person name="Griffin S.D."/>
            <person name="Leung F.C."/>
        </authorList>
    </citation>
    <scope>NUCLEOTIDE SEQUENCE [LARGE SCALE GENOMIC DNA]</scope>
    <source>
        <strain evidence="6">ACHW.36C</strain>
    </source>
</reference>
<dbReference type="InterPro" id="IPR050319">
    <property type="entry name" value="ABC_transp_ATP-bind"/>
</dbReference>
<organism evidence="6">
    <name type="scientific">Gulosibacter sediminis</name>
    <dbReference type="NCBI Taxonomy" id="1729695"/>
    <lineage>
        <taxon>Bacteria</taxon>
        <taxon>Bacillati</taxon>
        <taxon>Actinomycetota</taxon>
        <taxon>Actinomycetes</taxon>
        <taxon>Micrococcales</taxon>
        <taxon>Microbacteriaceae</taxon>
        <taxon>Gulosibacter</taxon>
    </lineage>
</organism>
<name>A0ABY4MYZ7_9MICO</name>
<dbReference type="InterPro" id="IPR017871">
    <property type="entry name" value="ABC_transporter-like_CS"/>
</dbReference>
<dbReference type="Pfam" id="PF00005">
    <property type="entry name" value="ABC_tran"/>
    <property type="match status" value="2"/>
</dbReference>
<evidence type="ECO:0000256" key="3">
    <source>
        <dbReference type="ARBA" id="ARBA00022741"/>
    </source>
</evidence>
<dbReference type="PROSITE" id="PS00211">
    <property type="entry name" value="ABC_TRANSPORTER_1"/>
    <property type="match status" value="2"/>
</dbReference>
<dbReference type="PANTHER" id="PTHR43776">
    <property type="entry name" value="TRANSPORT ATP-BINDING PROTEIN"/>
    <property type="match status" value="1"/>
</dbReference>
<evidence type="ECO:0000256" key="1">
    <source>
        <dbReference type="ARBA" id="ARBA00005417"/>
    </source>
</evidence>
<feature type="domain" description="ABC transporter" evidence="5">
    <location>
        <begin position="5"/>
        <end position="256"/>
    </location>
</feature>
<dbReference type="GO" id="GO:0005524">
    <property type="term" value="F:ATP binding"/>
    <property type="evidence" value="ECO:0007669"/>
    <property type="project" value="UniProtKB-KW"/>
</dbReference>
<sequence>MTLEVQGLRIGFGRGAEARDVVRGIDLRIERGEALGLIGASGSGKSLTAKALLGLVTLSAPDAGVTAERLRLGDTDLLELREPGWQRLRGRRVGLVLQDALGSLDPARTIGAELATAITAHDRRLSRVAVHERSLELLRRVGLPEPEVRLRQRAVQLSGGQRQRALIATAIAHEPELLIADEPTTALDASARRELLALLRELADAGMSILFVSHDLASVQLLCERVAVIDAGEIVETGPTARILTAPTTPQARALVEALPRPPEAGAPAETAPVLQAEHVARSYARPDGTRFTALDVDALTLHRGETLGIVGASGSGKSTLARELLALEPPERADARIRLGEFTWQPASERARRPERHRIGLVSQDPLASFNPRLRAGQILADARSRGRSRRVGRQRGELVRMLEEVGLGAEHLEVRPSRMSGGERQRLAIARALAAGPEVLICDEAVSALDATVRRQVLDLLQRVQESRQLSVVFISHDLDVVGEIADRVAVVEAGSIVESGPTSGLFSAPKHRATRRLLGLEASSRNYDRT</sequence>
<dbReference type="PANTHER" id="PTHR43776:SF7">
    <property type="entry name" value="D,D-DIPEPTIDE TRANSPORT ATP-BINDING PROTEIN DDPF-RELATED"/>
    <property type="match status" value="1"/>
</dbReference>
<dbReference type="InterPro" id="IPR003439">
    <property type="entry name" value="ABC_transporter-like_ATP-bd"/>
</dbReference>
<keyword evidence="2" id="KW-0813">Transport</keyword>
<dbReference type="EMBL" id="CP097160">
    <property type="protein sequence ID" value="UQN14218.1"/>
    <property type="molecule type" value="Genomic_DNA"/>
</dbReference>
<keyword evidence="4 6" id="KW-0067">ATP-binding</keyword>
<dbReference type="InterPro" id="IPR027417">
    <property type="entry name" value="P-loop_NTPase"/>
</dbReference>
<keyword evidence="3" id="KW-0547">Nucleotide-binding</keyword>
<dbReference type="SUPFAM" id="SSF52540">
    <property type="entry name" value="P-loop containing nucleoside triphosphate hydrolases"/>
    <property type="match status" value="2"/>
</dbReference>
<proteinExistence type="inferred from homology"/>
<protein>
    <submittedName>
        <fullName evidence="6">ABC transporter ATP-binding protein</fullName>
    </submittedName>
</protein>
<evidence type="ECO:0000256" key="4">
    <source>
        <dbReference type="ARBA" id="ARBA00022840"/>
    </source>
</evidence>
<comment type="similarity">
    <text evidence="1">Belongs to the ABC transporter superfamily.</text>
</comment>
<evidence type="ECO:0000256" key="2">
    <source>
        <dbReference type="ARBA" id="ARBA00022448"/>
    </source>
</evidence>
<dbReference type="Gene3D" id="3.40.50.300">
    <property type="entry name" value="P-loop containing nucleotide triphosphate hydrolases"/>
    <property type="match status" value="2"/>
</dbReference>
<accession>A0ABY4MYZ7</accession>